<organism evidence="2">
    <name type="scientific">Schistosoma japonicum</name>
    <name type="common">Blood fluke</name>
    <dbReference type="NCBI Taxonomy" id="6182"/>
    <lineage>
        <taxon>Eukaryota</taxon>
        <taxon>Metazoa</taxon>
        <taxon>Spiralia</taxon>
        <taxon>Lophotrochozoa</taxon>
        <taxon>Platyhelminthes</taxon>
        <taxon>Trematoda</taxon>
        <taxon>Digenea</taxon>
        <taxon>Strigeidida</taxon>
        <taxon>Schistosomatoidea</taxon>
        <taxon>Schistosomatidae</taxon>
        <taxon>Schistosoma</taxon>
    </lineage>
</organism>
<feature type="region of interest" description="Disordered" evidence="1">
    <location>
        <begin position="1"/>
        <end position="31"/>
    </location>
</feature>
<dbReference type="EMBL" id="EZ000086">
    <property type="protein sequence ID" value="ACE06866.1"/>
    <property type="molecule type" value="mRNA"/>
</dbReference>
<protein>
    <recommendedName>
        <fullName evidence="3">Male-enhanced antigen 1</fullName>
    </recommendedName>
</protein>
<feature type="compositionally biased region" description="Acidic residues" evidence="1">
    <location>
        <begin position="74"/>
        <end position="85"/>
    </location>
</feature>
<evidence type="ECO:0000256" key="1">
    <source>
        <dbReference type="SAM" id="MobiDB-lite"/>
    </source>
</evidence>
<accession>B3GUV2</accession>
<evidence type="ECO:0008006" key="3">
    <source>
        <dbReference type="Google" id="ProtNLM"/>
    </source>
</evidence>
<reference evidence="2" key="2">
    <citation type="submission" date="2008-03" db="EMBL/GenBank/DDBJ databases">
        <authorList>
            <person name="Liu F."/>
            <person name="Lu J."/>
            <person name="Hu W."/>
            <person name="Wang S.-Y."/>
            <person name="Cui S.-J."/>
            <person name="Chi M."/>
            <person name="Yan Q."/>
            <person name="Wang X.-R."/>
            <person name="Song H.-D."/>
            <person name="Xu X.-N."/>
            <person name="Wang J.-J."/>
            <person name="Zhang X.-L."/>
            <person name="Zhang X."/>
            <person name="Wang Z.-Q."/>
            <person name="Xue C.-L."/>
            <person name="Brindley P.J."/>
            <person name="McManus D.P."/>
            <person name="Yang P.-Y."/>
            <person name="Feng Z."/>
            <person name="Chen Z."/>
            <person name="Han Z.-G."/>
        </authorList>
    </citation>
    <scope>NUCLEOTIDE SEQUENCE</scope>
</reference>
<feature type="compositionally biased region" description="Low complexity" evidence="1">
    <location>
        <begin position="9"/>
        <end position="22"/>
    </location>
</feature>
<proteinExistence type="evidence at transcript level"/>
<sequence>MVMQRYSEPSSPNPNDSDNFNDIAGNHETLSGWNNFPLNDISTEDDEGDVISTTSIPVGYALLGSETVHLAADDSGDDDDDDDSERNELSDTENGGTGNNIPISQQVTNIQSIGCDNTTVDADGGSFSLQIDVDHLLNRHLNRTEFEPRGVFTASNLCTNVSEDSSHIELWNQNTPASTSQFTITPDEADKIKMCMSNFHLPISRYPTWATQIPEELWKAKLLEKIEHNTKT</sequence>
<dbReference type="Pfam" id="PF06910">
    <property type="entry name" value="MEA1"/>
    <property type="match status" value="1"/>
</dbReference>
<feature type="region of interest" description="Disordered" evidence="1">
    <location>
        <begin position="71"/>
        <end position="103"/>
    </location>
</feature>
<evidence type="ECO:0000313" key="2">
    <source>
        <dbReference type="EMBL" id="ACE06866.1"/>
    </source>
</evidence>
<dbReference type="AlphaFoldDB" id="B3GUV2"/>
<name>B3GUV2_SCHJA</name>
<reference evidence="2" key="1">
    <citation type="journal article" date="2006" name="PLoS Pathog.">
        <title>New perspectives on host-parasite interplay by comparative transcriptomic and proteomic analyses of Schistosoma japonicum.</title>
        <authorList>
            <person name="Liu F."/>
            <person name="Lu J."/>
            <person name="Hu W."/>
            <person name="Wang S.Y."/>
            <person name="Cui S.J."/>
            <person name="Chi M."/>
            <person name="Yan Q."/>
            <person name="Wang X.R."/>
            <person name="Song H.D."/>
            <person name="Xu X.N."/>
            <person name="Wang J.J."/>
            <person name="Zhang X.L."/>
            <person name="Zhang X."/>
            <person name="Wang Z.Q."/>
            <person name="Xue C.L."/>
            <person name="Brindley P.J."/>
            <person name="McManus D.P."/>
            <person name="Yang P.Y."/>
            <person name="Feng Z."/>
            <person name="Chen Z."/>
            <person name="Han Z.G."/>
        </authorList>
    </citation>
    <scope>NUCLEOTIDE SEQUENCE</scope>
</reference>